<keyword evidence="9" id="KW-1185">Reference proteome</keyword>
<keyword evidence="4" id="KW-0862">Zinc</keyword>
<dbReference type="FunFam" id="3.30.160.60:FF:000656">
    <property type="entry name" value="Zinc finger protein 541"/>
    <property type="match status" value="1"/>
</dbReference>
<evidence type="ECO:0000256" key="2">
    <source>
        <dbReference type="ARBA" id="ARBA00023163"/>
    </source>
</evidence>
<dbReference type="GO" id="GO:0000118">
    <property type="term" value="C:histone deacetylase complex"/>
    <property type="evidence" value="ECO:0007669"/>
    <property type="project" value="TreeGrafter"/>
</dbReference>
<evidence type="ECO:0000256" key="4">
    <source>
        <dbReference type="PROSITE-ProRule" id="PRU00042"/>
    </source>
</evidence>
<dbReference type="PANTHER" id="PTHR16089:SF23">
    <property type="entry name" value="ZINC FINGER PROTEIN 541"/>
    <property type="match status" value="1"/>
</dbReference>
<dbReference type="InterPro" id="IPR036236">
    <property type="entry name" value="Znf_C2H2_sf"/>
</dbReference>
<name>A0A7L0H6V8_HERCA</name>
<gene>
    <name evidence="8" type="primary">Znf541</name>
    <name evidence="8" type="ORF">HERCAC_R15450</name>
</gene>
<feature type="region of interest" description="Disordered" evidence="5">
    <location>
        <begin position="837"/>
        <end position="874"/>
    </location>
</feature>
<feature type="region of interest" description="Disordered" evidence="5">
    <location>
        <begin position="81"/>
        <end position="125"/>
    </location>
</feature>
<accession>A0A7L0H6V8</accession>
<dbReference type="SUPFAM" id="SSF57667">
    <property type="entry name" value="beta-beta-alpha zinc fingers"/>
    <property type="match status" value="2"/>
</dbReference>
<feature type="region of interest" description="Disordered" evidence="5">
    <location>
        <begin position="214"/>
        <end position="292"/>
    </location>
</feature>
<evidence type="ECO:0000256" key="1">
    <source>
        <dbReference type="ARBA" id="ARBA00023015"/>
    </source>
</evidence>
<feature type="non-terminal residue" evidence="8">
    <location>
        <position position="1072"/>
    </location>
</feature>
<dbReference type="AlphaFoldDB" id="A0A7L0H6V8"/>
<dbReference type="GO" id="GO:0003714">
    <property type="term" value="F:transcription corepressor activity"/>
    <property type="evidence" value="ECO:0007669"/>
    <property type="project" value="TreeGrafter"/>
</dbReference>
<dbReference type="SMART" id="SM01189">
    <property type="entry name" value="ELM2"/>
    <property type="match status" value="1"/>
</dbReference>
<dbReference type="PROSITE" id="PS00028">
    <property type="entry name" value="ZINC_FINGER_C2H2_1"/>
    <property type="match status" value="3"/>
</dbReference>
<protein>
    <submittedName>
        <fullName evidence="8">ZN541 protein</fullName>
    </submittedName>
</protein>
<dbReference type="Pfam" id="PF00096">
    <property type="entry name" value="zf-C2H2"/>
    <property type="match status" value="2"/>
</dbReference>
<keyword evidence="2" id="KW-0804">Transcription</keyword>
<dbReference type="PANTHER" id="PTHR16089">
    <property type="entry name" value="REST COREPRESSOR COREST PROTEIN-RELATED"/>
    <property type="match status" value="1"/>
</dbReference>
<evidence type="ECO:0000313" key="8">
    <source>
        <dbReference type="EMBL" id="NXK15048.1"/>
    </source>
</evidence>
<feature type="compositionally biased region" description="Basic and acidic residues" evidence="5">
    <location>
        <begin position="631"/>
        <end position="646"/>
    </location>
</feature>
<dbReference type="Gene3D" id="3.30.160.60">
    <property type="entry name" value="Classic Zinc Finger"/>
    <property type="match status" value="2"/>
</dbReference>
<dbReference type="InterPro" id="IPR000949">
    <property type="entry name" value="ELM2_dom"/>
</dbReference>
<evidence type="ECO:0000256" key="5">
    <source>
        <dbReference type="SAM" id="MobiDB-lite"/>
    </source>
</evidence>
<evidence type="ECO:0000313" key="9">
    <source>
        <dbReference type="Proteomes" id="UP000555649"/>
    </source>
</evidence>
<keyword evidence="3" id="KW-0539">Nucleus</keyword>
<sequence length="1072" mass="115152">MDQYPFSDEDAIHLEMHLPGFPESQELLCSEALDCDLCPTAKDVTYAGLSSLDADATGDALEADLNVLSLYLVEECGSVQLDRSDSQPSQHEPGLPTLTGPEEAGGGGSKSAGSRKPPVGSPQSAPLGCSRCGKVFGSASALSKHCLTHSQKREHVCAICSKAFKRPDHLSGHVLTHQKRKPFVCPERDCDKSYCNHRSLRRHYRLRHGLNEARTERAGEESSLLPAPYIQGGGKSGDGPPAGSESGPFPPERDLLRGVANSFASQKRPLGALPSAERAGVAPTEPSPASQASCLAFDSSGLAEEDLLKDRFSCQRSAASPSVSTVINPGEVPVVAPGENAVTDFTSTSFILEPTGLQRCPDGTLPCFPVLRGQKLPENQSSSSFEWMRNVPVCAKSERTSVCLARKPPVAAQAVAEGCGKVQLTFSAAYESPDALSFPAVPLKAEEDALSELALGCFEEAFQLAKPHDSCPLENTGELTFPEVPKHGEIRQLFPKPPEPLRTQQHLFQVMADSPQALSHAQAPAPSPPAAPEAACLAAHLLPAGFQQQPAFAPQLPQPTGYEGPSAHLRKAIPPFPGTLSEQGPQAAPMKERGGLKESSVPHQPQHAVPASAPGSCSSWSSDQLENKVSALEKDGSKDGSAETGRKAPAGAGWSWRPPAIHREKLALGLSRAAPPSQVAMASFSAAPAAGAPRRLTIFNRIQGGNIYSLTRAAEEGSSSPGCLNFVCLLRRVGKEIDPQGFRRHRSPALNSQGGVLSTRYIFIFLPPPSQNRIFRQFHGARNVRYFKENASGVFNAGCSSLASQLKSFIVFCGFSVINGDLMVCLELSVQVAEKEGPDGKDLKESLRQGKRKRQMRPKSLFIPPPPASDAQPGMGRCYRSNLRSPVFLVDHLLRDLFQHSPYTPPPMLSPVREGSGLYFSTLRPSSASGDPNQLFSAVLVRVRNRRLSVHKLPSSPPLPSSLRRINVGKKFQAEIPKLQDRSGSEEDEQAELLVWKPWGDVETNPATQDRVTELLKVACSSTMPGGGTNIELALHCLHEAQGNVSEALEMLLFRVPQQSQSHPLADYHYAG</sequence>
<feature type="compositionally biased region" description="Low complexity" evidence="5">
    <location>
        <begin position="610"/>
        <end position="622"/>
    </location>
</feature>
<dbReference type="GO" id="GO:0005667">
    <property type="term" value="C:transcription regulator complex"/>
    <property type="evidence" value="ECO:0007669"/>
    <property type="project" value="TreeGrafter"/>
</dbReference>
<keyword evidence="1" id="KW-0805">Transcription regulation</keyword>
<dbReference type="EMBL" id="VXAJ01001172">
    <property type="protein sequence ID" value="NXK15048.1"/>
    <property type="molecule type" value="Genomic_DNA"/>
</dbReference>
<dbReference type="Proteomes" id="UP000555649">
    <property type="component" value="Unassembled WGS sequence"/>
</dbReference>
<feature type="non-terminal residue" evidence="8">
    <location>
        <position position="1"/>
    </location>
</feature>
<dbReference type="SMART" id="SM00355">
    <property type="entry name" value="ZnF_C2H2"/>
    <property type="match status" value="3"/>
</dbReference>
<feature type="domain" description="ELM2" evidence="7">
    <location>
        <begin position="964"/>
        <end position="1056"/>
    </location>
</feature>
<dbReference type="PROSITE" id="PS51156">
    <property type="entry name" value="ELM2"/>
    <property type="match status" value="1"/>
</dbReference>
<evidence type="ECO:0000259" key="7">
    <source>
        <dbReference type="PROSITE" id="PS51156"/>
    </source>
</evidence>
<evidence type="ECO:0000256" key="3">
    <source>
        <dbReference type="ARBA" id="ARBA00023242"/>
    </source>
</evidence>
<dbReference type="GO" id="GO:0006357">
    <property type="term" value="P:regulation of transcription by RNA polymerase II"/>
    <property type="evidence" value="ECO:0007669"/>
    <property type="project" value="TreeGrafter"/>
</dbReference>
<feature type="region of interest" description="Disordered" evidence="5">
    <location>
        <begin position="551"/>
        <end position="656"/>
    </location>
</feature>
<feature type="domain" description="C2H2-type" evidence="6">
    <location>
        <begin position="155"/>
        <end position="182"/>
    </location>
</feature>
<dbReference type="GO" id="GO:0008270">
    <property type="term" value="F:zinc ion binding"/>
    <property type="evidence" value="ECO:0007669"/>
    <property type="project" value="UniProtKB-KW"/>
</dbReference>
<evidence type="ECO:0000259" key="6">
    <source>
        <dbReference type="PROSITE" id="PS50157"/>
    </source>
</evidence>
<reference evidence="8 9" key="1">
    <citation type="submission" date="2019-09" db="EMBL/GenBank/DDBJ databases">
        <title>Bird 10,000 Genomes (B10K) Project - Family phase.</title>
        <authorList>
            <person name="Zhang G."/>
        </authorList>
    </citation>
    <scope>NUCLEOTIDE SEQUENCE [LARGE SCALE GENOMIC DNA]</scope>
    <source>
        <strain evidence="8">B10K-DU-005-78</strain>
        <tissue evidence="8">Mixed tissue sample</tissue>
    </source>
</reference>
<comment type="caution">
    <text evidence="8">The sequence shown here is derived from an EMBL/GenBank/DDBJ whole genome shotgun (WGS) entry which is preliminary data.</text>
</comment>
<feature type="domain" description="C2H2-type" evidence="6">
    <location>
        <begin position="183"/>
        <end position="213"/>
    </location>
</feature>
<dbReference type="InterPro" id="IPR051066">
    <property type="entry name" value="Trans_reg/Corepressor"/>
</dbReference>
<dbReference type="InterPro" id="IPR013087">
    <property type="entry name" value="Znf_C2H2_type"/>
</dbReference>
<feature type="compositionally biased region" description="Basic and acidic residues" evidence="5">
    <location>
        <begin position="837"/>
        <end position="848"/>
    </location>
</feature>
<dbReference type="PROSITE" id="PS50157">
    <property type="entry name" value="ZINC_FINGER_C2H2_2"/>
    <property type="match status" value="3"/>
</dbReference>
<feature type="domain" description="C2H2-type" evidence="6">
    <location>
        <begin position="127"/>
        <end position="154"/>
    </location>
</feature>
<proteinExistence type="predicted"/>
<keyword evidence="4" id="KW-0479">Metal-binding</keyword>
<organism evidence="8 9">
    <name type="scientific">Herpetotheres cachinnans</name>
    <name type="common">Laughing falcon</name>
    <name type="synonym">Falco cachinnans</name>
    <dbReference type="NCBI Taxonomy" id="56343"/>
    <lineage>
        <taxon>Eukaryota</taxon>
        <taxon>Metazoa</taxon>
        <taxon>Chordata</taxon>
        <taxon>Craniata</taxon>
        <taxon>Vertebrata</taxon>
        <taxon>Euteleostomi</taxon>
        <taxon>Archelosauria</taxon>
        <taxon>Archosauria</taxon>
        <taxon>Dinosauria</taxon>
        <taxon>Saurischia</taxon>
        <taxon>Theropoda</taxon>
        <taxon>Coelurosauria</taxon>
        <taxon>Aves</taxon>
        <taxon>Neognathae</taxon>
        <taxon>Neoaves</taxon>
        <taxon>Telluraves</taxon>
        <taxon>Australaves</taxon>
        <taxon>Falconiformes</taxon>
        <taxon>Falconidae</taxon>
        <taxon>Herpetotheres</taxon>
    </lineage>
</organism>
<dbReference type="Pfam" id="PF01448">
    <property type="entry name" value="ELM2"/>
    <property type="match status" value="1"/>
</dbReference>
<keyword evidence="4" id="KW-0863">Zinc-finger</keyword>